<comment type="caution">
    <text evidence="2">The sequence shown here is derived from an EMBL/GenBank/DDBJ whole genome shotgun (WGS) entry which is preliminary data.</text>
</comment>
<dbReference type="AlphaFoldDB" id="A0ABD0MNU0"/>
<reference evidence="2 3" key="1">
    <citation type="submission" date="2024-05" db="EMBL/GenBank/DDBJ databases">
        <title>Genome sequencing and assembly of Indian major carp, Cirrhinus mrigala (Hamilton, 1822).</title>
        <authorList>
            <person name="Mohindra V."/>
            <person name="Chowdhury L.M."/>
            <person name="Lal K."/>
            <person name="Jena J.K."/>
        </authorList>
    </citation>
    <scope>NUCLEOTIDE SEQUENCE [LARGE SCALE GENOMIC DNA]</scope>
    <source>
        <strain evidence="2">CM1030</strain>
        <tissue evidence="2">Blood</tissue>
    </source>
</reference>
<feature type="region of interest" description="Disordered" evidence="1">
    <location>
        <begin position="118"/>
        <end position="139"/>
    </location>
</feature>
<organism evidence="2 3">
    <name type="scientific">Cirrhinus mrigala</name>
    <name type="common">Mrigala</name>
    <dbReference type="NCBI Taxonomy" id="683832"/>
    <lineage>
        <taxon>Eukaryota</taxon>
        <taxon>Metazoa</taxon>
        <taxon>Chordata</taxon>
        <taxon>Craniata</taxon>
        <taxon>Vertebrata</taxon>
        <taxon>Euteleostomi</taxon>
        <taxon>Actinopterygii</taxon>
        <taxon>Neopterygii</taxon>
        <taxon>Teleostei</taxon>
        <taxon>Ostariophysi</taxon>
        <taxon>Cypriniformes</taxon>
        <taxon>Cyprinidae</taxon>
        <taxon>Labeoninae</taxon>
        <taxon>Labeonini</taxon>
        <taxon>Cirrhinus</taxon>
    </lineage>
</organism>
<sequence length="179" mass="19553">MADQGAWGAMADQGARGATAEHTVREATANQGARGYAPPPKFSWGKLGFYRPGRVQEEQALEGALEVGGRQEAQALEGALEALDLKDALEALPLEGALEGTRKEWAQEALALEGAQEERALDGAQEDWTGPAETQEKERGWGIKPHEERQVHKVLNMNVACHTRGRPQTPKRFLSCHFD</sequence>
<feature type="region of interest" description="Disordered" evidence="1">
    <location>
        <begin position="1"/>
        <end position="38"/>
    </location>
</feature>
<dbReference type="Proteomes" id="UP001529510">
    <property type="component" value="Unassembled WGS sequence"/>
</dbReference>
<evidence type="ECO:0000313" key="3">
    <source>
        <dbReference type="Proteomes" id="UP001529510"/>
    </source>
</evidence>
<dbReference type="EMBL" id="JAMKFB020000227">
    <property type="protein sequence ID" value="KAL0151760.1"/>
    <property type="molecule type" value="Genomic_DNA"/>
</dbReference>
<evidence type="ECO:0000256" key="1">
    <source>
        <dbReference type="SAM" id="MobiDB-lite"/>
    </source>
</evidence>
<keyword evidence="3" id="KW-1185">Reference proteome</keyword>
<name>A0ABD0MNU0_CIRMR</name>
<protein>
    <submittedName>
        <fullName evidence="2">Uncharacterized protein</fullName>
    </submittedName>
</protein>
<accession>A0ABD0MNU0</accession>
<gene>
    <name evidence="2" type="ORF">M9458_052911</name>
</gene>
<proteinExistence type="predicted"/>
<feature type="non-terminal residue" evidence="2">
    <location>
        <position position="179"/>
    </location>
</feature>
<evidence type="ECO:0000313" key="2">
    <source>
        <dbReference type="EMBL" id="KAL0151760.1"/>
    </source>
</evidence>